<keyword evidence="2" id="KW-1185">Reference proteome</keyword>
<dbReference type="EMBL" id="CP144750">
    <property type="protein sequence ID" value="WVZ79217.1"/>
    <property type="molecule type" value="Genomic_DNA"/>
</dbReference>
<dbReference type="Proteomes" id="UP001341281">
    <property type="component" value="Chromosome 06"/>
</dbReference>
<proteinExistence type="predicted"/>
<organism evidence="1 2">
    <name type="scientific">Paspalum notatum var. saurae</name>
    <dbReference type="NCBI Taxonomy" id="547442"/>
    <lineage>
        <taxon>Eukaryota</taxon>
        <taxon>Viridiplantae</taxon>
        <taxon>Streptophyta</taxon>
        <taxon>Embryophyta</taxon>
        <taxon>Tracheophyta</taxon>
        <taxon>Spermatophyta</taxon>
        <taxon>Magnoliopsida</taxon>
        <taxon>Liliopsida</taxon>
        <taxon>Poales</taxon>
        <taxon>Poaceae</taxon>
        <taxon>PACMAD clade</taxon>
        <taxon>Panicoideae</taxon>
        <taxon>Andropogonodae</taxon>
        <taxon>Paspaleae</taxon>
        <taxon>Paspalinae</taxon>
        <taxon>Paspalum</taxon>
    </lineage>
</organism>
<gene>
    <name evidence="1" type="ORF">U9M48_026823</name>
</gene>
<name>A0AAQ3TYA0_PASNO</name>
<evidence type="ECO:0000313" key="1">
    <source>
        <dbReference type="EMBL" id="WVZ79217.1"/>
    </source>
</evidence>
<sequence length="179" mass="20289">MPFSNSSYPHFPFSLGFCCGMRPGGVALKPATRGARRARLRGAPHCGVDFACFGGRSARLLGRQELLRCGSRRQANFPRAPRMFTCQLLMFYDSIIAVAQSPSRFRGPSGYALICTLTDPTAFMSRKLAKNMFYVAFSYQFHWRDYEIYTALGNGQLYTRWKTSPCRNAWRPNIISIET</sequence>
<accession>A0AAQ3TYA0</accession>
<protein>
    <submittedName>
        <fullName evidence="1">Uncharacterized protein</fullName>
    </submittedName>
</protein>
<reference evidence="1 2" key="1">
    <citation type="submission" date="2024-02" db="EMBL/GenBank/DDBJ databases">
        <title>High-quality chromosome-scale genome assembly of Pensacola bahiagrass (Paspalum notatum Flugge var. saurae).</title>
        <authorList>
            <person name="Vega J.M."/>
            <person name="Podio M."/>
            <person name="Orjuela J."/>
            <person name="Siena L.A."/>
            <person name="Pessino S.C."/>
            <person name="Combes M.C."/>
            <person name="Mariac C."/>
            <person name="Albertini E."/>
            <person name="Pupilli F."/>
            <person name="Ortiz J.P.A."/>
            <person name="Leblanc O."/>
        </authorList>
    </citation>
    <scope>NUCLEOTIDE SEQUENCE [LARGE SCALE GENOMIC DNA]</scope>
    <source>
        <strain evidence="1">R1</strain>
        <tissue evidence="1">Leaf</tissue>
    </source>
</reference>
<dbReference type="AlphaFoldDB" id="A0AAQ3TYA0"/>
<evidence type="ECO:0000313" key="2">
    <source>
        <dbReference type="Proteomes" id="UP001341281"/>
    </source>
</evidence>